<dbReference type="InterPro" id="IPR007312">
    <property type="entry name" value="Phosphoesterase"/>
</dbReference>
<dbReference type="CDD" id="cd16013">
    <property type="entry name" value="AcpA"/>
    <property type="match status" value="1"/>
</dbReference>
<keyword evidence="1" id="KW-0378">Hydrolase</keyword>
<dbReference type="Gene3D" id="3.40.720.10">
    <property type="entry name" value="Alkaline Phosphatase, subunit A"/>
    <property type="match status" value="2"/>
</dbReference>
<dbReference type="InterPro" id="IPR017850">
    <property type="entry name" value="Alkaline_phosphatase_core_sf"/>
</dbReference>
<dbReference type="GeneID" id="68865949"/>
<organism evidence="3 4">
    <name type="scientific">Saccharolobus caldissimus</name>
    <dbReference type="NCBI Taxonomy" id="1702097"/>
    <lineage>
        <taxon>Archaea</taxon>
        <taxon>Thermoproteota</taxon>
        <taxon>Thermoprotei</taxon>
        <taxon>Sulfolobales</taxon>
        <taxon>Sulfolobaceae</taxon>
        <taxon>Saccharolobus</taxon>
    </lineage>
</organism>
<dbReference type="SUPFAM" id="SSF53649">
    <property type="entry name" value="Alkaline phosphatase-like"/>
    <property type="match status" value="1"/>
</dbReference>
<gene>
    <name evidence="3" type="ORF">SACC_12120</name>
</gene>
<dbReference type="PANTHER" id="PTHR31956">
    <property type="entry name" value="NON-SPECIFIC PHOSPHOLIPASE C4-RELATED"/>
    <property type="match status" value="1"/>
</dbReference>
<dbReference type="Pfam" id="PF04185">
    <property type="entry name" value="Phosphoesterase"/>
    <property type="match status" value="1"/>
</dbReference>
<protein>
    <recommendedName>
        <fullName evidence="5">Phosphoesterase</fullName>
    </recommendedName>
</protein>
<keyword evidence="2" id="KW-1133">Transmembrane helix</keyword>
<dbReference type="RefSeq" id="WP_229572116.1">
    <property type="nucleotide sequence ID" value="NZ_AP025226.1"/>
</dbReference>
<keyword evidence="2" id="KW-0472">Membrane</keyword>
<dbReference type="GO" id="GO:0042578">
    <property type="term" value="F:phosphoric ester hydrolase activity"/>
    <property type="evidence" value="ECO:0007669"/>
    <property type="project" value="UniProtKB-ARBA"/>
</dbReference>
<evidence type="ECO:0000256" key="2">
    <source>
        <dbReference type="SAM" id="Phobius"/>
    </source>
</evidence>
<accession>A0AAQ4CQW4</accession>
<dbReference type="EMBL" id="AP025226">
    <property type="protein sequence ID" value="BDB98195.1"/>
    <property type="molecule type" value="Genomic_DNA"/>
</dbReference>
<evidence type="ECO:0000313" key="3">
    <source>
        <dbReference type="EMBL" id="BDB98195.1"/>
    </source>
</evidence>
<proteinExistence type="predicted"/>
<keyword evidence="2" id="KW-0812">Transmembrane</keyword>
<evidence type="ECO:0000256" key="1">
    <source>
        <dbReference type="ARBA" id="ARBA00022801"/>
    </source>
</evidence>
<reference evidence="3 4" key="1">
    <citation type="journal article" date="2022" name="Microbiol. Resour. Announc.">
        <title>Complete Genome Sequence of the Hyperthermophilic and Acidophilic Archaeon Saccharolobus caldissimus Strain HS-3T.</title>
        <authorList>
            <person name="Sakai H.D."/>
            <person name="Kurosawa N."/>
        </authorList>
    </citation>
    <scope>NUCLEOTIDE SEQUENCE [LARGE SCALE GENOMIC DNA]</scope>
    <source>
        <strain evidence="3 4">JCM32116</strain>
    </source>
</reference>
<feature type="transmembrane region" description="Helical" evidence="2">
    <location>
        <begin position="510"/>
        <end position="530"/>
    </location>
</feature>
<dbReference type="AlphaFoldDB" id="A0AAQ4CQW4"/>
<name>A0AAQ4CQW4_9CREN</name>
<dbReference type="KEGG" id="scas:SACC_12120"/>
<evidence type="ECO:0000313" key="4">
    <source>
        <dbReference type="Proteomes" id="UP001319921"/>
    </source>
</evidence>
<sequence>MRVNKSIHILLIVLLITSFSSIIPLSSNNPVTTNTPIKHVVIIILENHAFDSIFGTYPFGYPPIVNNITLSLMRPVNYIYNLSLLKTLRENDGNITWINVPAGYNKYLHPYYANSTVLKDPEEGYLIYHKDWDYGKMDGFINYSGPQSLAYISYEQVPLLWDYAEEYVLFDNYFSPTLSVTVPNRIAYISGYPSIVENDSPLFDILQFNSTILYELTEYNISWGWYEYGYSRDFQLLSPTLYLGYNNTAPLPVSVFKGANNYNSHYYDLTDFIQQARNGSLPSVSFVMFTGPAGYDTHIPGFDMHPPYNTTLAMLALSLVINSIMEGKDWNSTAIFITFDEGGGYYDPVPPPIVQGYGIANAPILSKIVKGYFTLGQRIPLLIISPYAKEGYIDNYTASSYSILAFIDYNWRIPYLNLIVKEFGPQAILNAFNFSQTPRKPIILTPLNWTYPIPLQYPIHYGYIATINNNYTIYDDIYHILGMGNYTPPMPFLQANAYVTYNKMNNSFPLTPILLATVVIIGLVLWYIIWKGRRGR</sequence>
<evidence type="ECO:0008006" key="5">
    <source>
        <dbReference type="Google" id="ProtNLM"/>
    </source>
</evidence>
<dbReference type="Proteomes" id="UP001319921">
    <property type="component" value="Chromosome"/>
</dbReference>
<dbReference type="PANTHER" id="PTHR31956:SF1">
    <property type="entry name" value="NON-SPECIFIC PHOSPHOLIPASE C1"/>
    <property type="match status" value="1"/>
</dbReference>
<keyword evidence="4" id="KW-1185">Reference proteome</keyword>